<dbReference type="PANTHER" id="PTHR40459">
    <property type="entry name" value="CONSERVED HYPOTHETICAL ALANINE AND LEUCINE RICH PROTEIN"/>
    <property type="match status" value="1"/>
</dbReference>
<dbReference type="PANTHER" id="PTHR40459:SF1">
    <property type="entry name" value="CONSERVED HYPOTHETICAL ALANINE AND LEUCINE RICH PROTEIN"/>
    <property type="match status" value="1"/>
</dbReference>
<protein>
    <submittedName>
        <fullName evidence="2">DUF2520 domain-containing protein</fullName>
    </submittedName>
</protein>
<gene>
    <name evidence="2" type="ORF">E8A74_33235</name>
</gene>
<dbReference type="SUPFAM" id="SSF51735">
    <property type="entry name" value="NAD(P)-binding Rossmann-fold domains"/>
    <property type="match status" value="1"/>
</dbReference>
<accession>A0A4U1J170</accession>
<feature type="domain" description="DUF2520" evidence="1">
    <location>
        <begin position="124"/>
        <end position="248"/>
    </location>
</feature>
<dbReference type="InterPro" id="IPR008927">
    <property type="entry name" value="6-PGluconate_DH-like_C_sf"/>
</dbReference>
<proteinExistence type="predicted"/>
<dbReference type="RefSeq" id="WP_136933142.1">
    <property type="nucleotide sequence ID" value="NZ_SSMQ01000044.1"/>
</dbReference>
<dbReference type="InterPro" id="IPR037108">
    <property type="entry name" value="TM1727-like_C_sf"/>
</dbReference>
<keyword evidence="3" id="KW-1185">Reference proteome</keyword>
<dbReference type="SUPFAM" id="SSF48179">
    <property type="entry name" value="6-phosphogluconate dehydrogenase C-terminal domain-like"/>
    <property type="match status" value="1"/>
</dbReference>
<reference evidence="2 3" key="1">
    <citation type="submission" date="2019-04" db="EMBL/GenBank/DDBJ databases">
        <authorList>
            <person name="Li Y."/>
            <person name="Wang J."/>
        </authorList>
    </citation>
    <scope>NUCLEOTIDE SEQUENCE [LARGE SCALE GENOMIC DNA]</scope>
    <source>
        <strain evidence="2 3">DSM 14668</strain>
    </source>
</reference>
<evidence type="ECO:0000259" key="1">
    <source>
        <dbReference type="Pfam" id="PF10728"/>
    </source>
</evidence>
<comment type="caution">
    <text evidence="2">The sequence shown here is derived from an EMBL/GenBank/DDBJ whole genome shotgun (WGS) entry which is preliminary data.</text>
</comment>
<sequence>MAAQKSVFILGAGKVGAGLARALRRAGYVVTLRPQRSGLPARRIDAPFVILAVRDRDLQPLAERIRDAGLLGHKRAVVVHCAGALGPEPLAPLRSENVAVAQMHPMISFASPEVTPSLARGQLHVDGDPRAVRAAAAIGRKLGMTPRTISGLDRVLYHAAAGLVANGAAALAAGGVDLLGRAGVPAETAAAMLGPLLRSVADNVEAMGLPAALTGPVRRGDAAGVGRHLEMLSRAAPHLVPLYVAASRLQVPLARALGDAPAESFDAIVTVLEKAPGGA</sequence>
<dbReference type="InterPro" id="IPR036291">
    <property type="entry name" value="NAD(P)-bd_dom_sf"/>
</dbReference>
<dbReference type="Pfam" id="PF10728">
    <property type="entry name" value="DUF2520"/>
    <property type="match status" value="1"/>
</dbReference>
<dbReference type="InterPro" id="IPR018931">
    <property type="entry name" value="DUF2520"/>
</dbReference>
<evidence type="ECO:0000313" key="3">
    <source>
        <dbReference type="Proteomes" id="UP000309215"/>
    </source>
</evidence>
<dbReference type="AlphaFoldDB" id="A0A4U1J170"/>
<dbReference type="EMBL" id="SSMQ01000044">
    <property type="protein sequence ID" value="TKD00789.1"/>
    <property type="molecule type" value="Genomic_DNA"/>
</dbReference>
<dbReference type="Gene3D" id="1.10.1040.20">
    <property type="entry name" value="ProC-like, C-terminal domain"/>
    <property type="match status" value="1"/>
</dbReference>
<name>A0A4U1J170_9BACT</name>
<dbReference type="Proteomes" id="UP000309215">
    <property type="component" value="Unassembled WGS sequence"/>
</dbReference>
<organism evidence="2 3">
    <name type="scientific">Polyangium fumosum</name>
    <dbReference type="NCBI Taxonomy" id="889272"/>
    <lineage>
        <taxon>Bacteria</taxon>
        <taxon>Pseudomonadati</taxon>
        <taxon>Myxococcota</taxon>
        <taxon>Polyangia</taxon>
        <taxon>Polyangiales</taxon>
        <taxon>Polyangiaceae</taxon>
        <taxon>Polyangium</taxon>
    </lineage>
</organism>
<evidence type="ECO:0000313" key="2">
    <source>
        <dbReference type="EMBL" id="TKD00789.1"/>
    </source>
</evidence>
<dbReference type="OrthoDB" id="8650434at2"/>
<dbReference type="Gene3D" id="3.40.50.720">
    <property type="entry name" value="NAD(P)-binding Rossmann-like Domain"/>
    <property type="match status" value="1"/>
</dbReference>